<dbReference type="Proteomes" id="UP000069902">
    <property type="component" value="Chromosome cPNK"/>
</dbReference>
<keyword evidence="3" id="KW-1185">Reference proteome</keyword>
<dbReference type="InterPro" id="IPR006175">
    <property type="entry name" value="YjgF/YER057c/UK114"/>
</dbReference>
<evidence type="ECO:0000313" key="3">
    <source>
        <dbReference type="Proteomes" id="UP000069902"/>
    </source>
</evidence>
<dbReference type="GO" id="GO:0005829">
    <property type="term" value="C:cytosol"/>
    <property type="evidence" value="ECO:0007669"/>
    <property type="project" value="TreeGrafter"/>
</dbReference>
<protein>
    <submittedName>
        <fullName evidence="2">Endoribonuclease L-PSP</fullName>
    </submittedName>
</protein>
<dbReference type="PANTHER" id="PTHR11803">
    <property type="entry name" value="2-IMINOBUTANOATE/2-IMINOPROPANOATE DEAMINASE RIDA"/>
    <property type="match status" value="1"/>
</dbReference>
<dbReference type="Gene3D" id="3.30.1330.40">
    <property type="entry name" value="RutC-like"/>
    <property type="match status" value="1"/>
</dbReference>
<gene>
    <name evidence="2" type="primary">dfrA</name>
    <name evidence="2" type="ORF">PNK_2087</name>
</gene>
<comment type="similarity">
    <text evidence="1">Belongs to the RutC family.</text>
</comment>
<reference evidence="3" key="1">
    <citation type="submission" date="2015-09" db="EMBL/GenBank/DDBJ databases">
        <authorList>
            <person name="Bertelli C."/>
        </authorList>
    </citation>
    <scope>NUCLEOTIDE SEQUENCE [LARGE SCALE GENOMIC DNA]</scope>
    <source>
        <strain evidence="3">KNic</strain>
    </source>
</reference>
<dbReference type="AlphaFoldDB" id="A0A0U5K6A9"/>
<dbReference type="KEGG" id="pnl:PNK_2087"/>
<dbReference type="FunFam" id="3.30.1330.40:FF:000001">
    <property type="entry name" value="L-PSP family endoribonuclease"/>
    <property type="match status" value="1"/>
</dbReference>
<organism evidence="2 3">
    <name type="scientific">Candidatus Protochlamydia naegleriophila</name>
    <dbReference type="NCBI Taxonomy" id="389348"/>
    <lineage>
        <taxon>Bacteria</taxon>
        <taxon>Pseudomonadati</taxon>
        <taxon>Chlamydiota</taxon>
        <taxon>Chlamydiia</taxon>
        <taxon>Parachlamydiales</taxon>
        <taxon>Parachlamydiaceae</taxon>
        <taxon>Candidatus Protochlamydia</taxon>
    </lineage>
</organism>
<evidence type="ECO:0000256" key="1">
    <source>
        <dbReference type="ARBA" id="ARBA00010552"/>
    </source>
</evidence>
<dbReference type="NCBIfam" id="TIGR00004">
    <property type="entry name" value="Rid family detoxifying hydrolase"/>
    <property type="match status" value="1"/>
</dbReference>
<proteinExistence type="inferred from homology"/>
<dbReference type="RefSeq" id="WP_059061918.1">
    <property type="nucleotide sequence ID" value="NZ_LN879502.1"/>
</dbReference>
<dbReference type="Pfam" id="PF01042">
    <property type="entry name" value="Ribonuc_L-PSP"/>
    <property type="match status" value="1"/>
</dbReference>
<dbReference type="PATRIC" id="fig|389348.3.peg.2344"/>
<evidence type="ECO:0000313" key="2">
    <source>
        <dbReference type="EMBL" id="CUI17691.1"/>
    </source>
</evidence>
<dbReference type="InterPro" id="IPR035959">
    <property type="entry name" value="RutC-like_sf"/>
</dbReference>
<dbReference type="InParanoid" id="A0A0U5K6A9"/>
<dbReference type="CDD" id="cd00448">
    <property type="entry name" value="YjgF_YER057c_UK114_family"/>
    <property type="match status" value="1"/>
</dbReference>
<dbReference type="InterPro" id="IPR006056">
    <property type="entry name" value="RidA"/>
</dbReference>
<dbReference type="STRING" id="389348.PNK_2087"/>
<dbReference type="GO" id="GO:0019239">
    <property type="term" value="F:deaminase activity"/>
    <property type="evidence" value="ECO:0007669"/>
    <property type="project" value="TreeGrafter"/>
</dbReference>
<dbReference type="SUPFAM" id="SSF55298">
    <property type="entry name" value="YjgF-like"/>
    <property type="match status" value="1"/>
</dbReference>
<accession>A0A0U5K6A9</accession>
<dbReference type="FunCoup" id="A0A0U5K6A9">
    <property type="interactions" value="366"/>
</dbReference>
<sequence length="129" mass="14240">MANFKKIETMHAPQTIGPYSQAVLADKHLYVSGQLPIDPATGKLEKADIRLQVERVLSNLEAILKTADCTFQDVVRCDVFLKDLNDFAVVNEAYGKCFTQPIPPARQTIQVARLPLDALVEISCIAIKA</sequence>
<name>A0A0U5K6A9_9BACT</name>
<dbReference type="EMBL" id="LN879502">
    <property type="protein sequence ID" value="CUI17691.1"/>
    <property type="molecule type" value="Genomic_DNA"/>
</dbReference>
<dbReference type="PANTHER" id="PTHR11803:SF39">
    <property type="entry name" value="2-IMINOBUTANOATE_2-IMINOPROPANOATE DEAMINASE"/>
    <property type="match status" value="1"/>
</dbReference>